<gene>
    <name evidence="3" type="primary">Cnig_chr_V.g21604</name>
    <name evidence="3" type="ORF">B9Z55_021604</name>
</gene>
<evidence type="ECO:0000313" key="4">
    <source>
        <dbReference type="Proteomes" id="UP000230233"/>
    </source>
</evidence>
<feature type="domain" description="Sdz-33 F-box" evidence="2">
    <location>
        <begin position="177"/>
        <end position="234"/>
    </location>
</feature>
<sequence>MPIPILSLLTSDIQYALNCMEIGDLIAFSLCSKRTKHLAKSSNRKIHSICAEFDTGSSIAIQQQDDELFFDFDDSGTELKRRNGVEVWRKPEFTQSDWVAHFLSIFNKSMIHVLYIENIEISHLDSIKQIIPKFNRLEIGDLSSDSVAKMAFFKLAPIAVEHVVVHKNVFDYGNDVSKFLTQNLKSVFFFDFDNPFKLELNDLLKAKIENLTIQTANITEQELNRFLKIWMKSNHSFYRPKYIKLFLTKEINREDVLRGIKYYSGSHNCQLNRADGKTLLISIRARSVILEFQ</sequence>
<dbReference type="AlphaFoldDB" id="A0A2G5TTA9"/>
<dbReference type="InterPro" id="IPR012885">
    <property type="entry name" value="F-box_Sdz-33"/>
</dbReference>
<organism evidence="3 4">
    <name type="scientific">Caenorhabditis nigoni</name>
    <dbReference type="NCBI Taxonomy" id="1611254"/>
    <lineage>
        <taxon>Eukaryota</taxon>
        <taxon>Metazoa</taxon>
        <taxon>Ecdysozoa</taxon>
        <taxon>Nematoda</taxon>
        <taxon>Chromadorea</taxon>
        <taxon>Rhabditida</taxon>
        <taxon>Rhabditina</taxon>
        <taxon>Rhabditomorpha</taxon>
        <taxon>Rhabditoidea</taxon>
        <taxon>Rhabditidae</taxon>
        <taxon>Peloderinae</taxon>
        <taxon>Caenorhabditis</taxon>
    </lineage>
</organism>
<dbReference type="Pfam" id="PF07735">
    <property type="entry name" value="FBA_2"/>
    <property type="match status" value="1"/>
</dbReference>
<dbReference type="InterPro" id="IPR053222">
    <property type="entry name" value="Zygotic_Embryogenesis-Asso"/>
</dbReference>
<keyword evidence="4" id="KW-1185">Reference proteome</keyword>
<comment type="caution">
    <text evidence="3">The sequence shown here is derived from an EMBL/GenBank/DDBJ whole genome shotgun (WGS) entry which is preliminary data.</text>
</comment>
<proteinExistence type="predicted"/>
<evidence type="ECO:0000313" key="3">
    <source>
        <dbReference type="EMBL" id="PIC30331.1"/>
    </source>
</evidence>
<reference evidence="4" key="1">
    <citation type="submission" date="2017-10" db="EMBL/GenBank/DDBJ databases">
        <title>Rapid genome shrinkage in a self-fertile nematode reveals novel sperm competition proteins.</title>
        <authorList>
            <person name="Yin D."/>
            <person name="Schwarz E.M."/>
            <person name="Thomas C.G."/>
            <person name="Felde R.L."/>
            <person name="Korf I.F."/>
            <person name="Cutter A.D."/>
            <person name="Schartner C.M."/>
            <person name="Ralston E.J."/>
            <person name="Meyer B.J."/>
            <person name="Haag E.S."/>
        </authorList>
    </citation>
    <scope>NUCLEOTIDE SEQUENCE [LARGE SCALE GENOMIC DNA]</scope>
    <source>
        <strain evidence="4">JU1422</strain>
    </source>
</reference>
<dbReference type="PANTHER" id="PTHR22899:SF0">
    <property type="entry name" value="F-BOX ASSOCIATED DOMAIN-CONTAINING PROTEIN-RELATED"/>
    <property type="match status" value="1"/>
</dbReference>
<protein>
    <submittedName>
        <fullName evidence="3">Uncharacterized protein</fullName>
    </submittedName>
</protein>
<evidence type="ECO:0000259" key="1">
    <source>
        <dbReference type="Pfam" id="PF00646"/>
    </source>
</evidence>
<dbReference type="EMBL" id="PDUG01000005">
    <property type="protein sequence ID" value="PIC30331.1"/>
    <property type="molecule type" value="Genomic_DNA"/>
</dbReference>
<dbReference type="PANTHER" id="PTHR22899">
    <property type="entry name" value="CYCLIN-RELATED F-BOX FAMILY"/>
    <property type="match status" value="1"/>
</dbReference>
<name>A0A2G5TTA9_9PELO</name>
<evidence type="ECO:0000259" key="2">
    <source>
        <dbReference type="Pfam" id="PF07735"/>
    </source>
</evidence>
<feature type="domain" description="F-box" evidence="1">
    <location>
        <begin position="14"/>
        <end position="46"/>
    </location>
</feature>
<dbReference type="InterPro" id="IPR001810">
    <property type="entry name" value="F-box_dom"/>
</dbReference>
<dbReference type="Proteomes" id="UP000230233">
    <property type="component" value="Chromosome V"/>
</dbReference>
<dbReference type="Pfam" id="PF00646">
    <property type="entry name" value="F-box"/>
    <property type="match status" value="1"/>
</dbReference>
<accession>A0A2G5TTA9</accession>